<dbReference type="InterPro" id="IPR031959">
    <property type="entry name" value="DUF4779"/>
</dbReference>
<name>A0A9P0B195_BRAAE</name>
<feature type="compositionally biased region" description="Basic and acidic residues" evidence="1">
    <location>
        <begin position="188"/>
        <end position="197"/>
    </location>
</feature>
<proteinExistence type="predicted"/>
<feature type="compositionally biased region" description="Acidic residues" evidence="1">
    <location>
        <begin position="198"/>
        <end position="207"/>
    </location>
</feature>
<feature type="signal peptide" evidence="2">
    <location>
        <begin position="1"/>
        <end position="16"/>
    </location>
</feature>
<evidence type="ECO:0000256" key="2">
    <source>
        <dbReference type="SAM" id="SignalP"/>
    </source>
</evidence>
<keyword evidence="4" id="KW-1185">Reference proteome</keyword>
<dbReference type="AlphaFoldDB" id="A0A9P0B195"/>
<dbReference type="Pfam" id="PF16009">
    <property type="entry name" value="DUF4779"/>
    <property type="match status" value="1"/>
</dbReference>
<reference evidence="3" key="1">
    <citation type="submission" date="2021-12" db="EMBL/GenBank/DDBJ databases">
        <authorList>
            <person name="King R."/>
        </authorList>
    </citation>
    <scope>NUCLEOTIDE SEQUENCE</scope>
</reference>
<gene>
    <name evidence="3" type="ORF">MELIAE_LOCUS5346</name>
</gene>
<accession>A0A9P0B195</accession>
<dbReference type="OrthoDB" id="8195832at2759"/>
<feature type="compositionally biased region" description="Polar residues" evidence="1">
    <location>
        <begin position="209"/>
        <end position="225"/>
    </location>
</feature>
<feature type="chain" id="PRO_5040153775" evidence="2">
    <location>
        <begin position="17"/>
        <end position="309"/>
    </location>
</feature>
<protein>
    <submittedName>
        <fullName evidence="3">Uncharacterized protein</fullName>
    </submittedName>
</protein>
<feature type="compositionally biased region" description="Basic residues" evidence="1">
    <location>
        <begin position="172"/>
        <end position="187"/>
    </location>
</feature>
<evidence type="ECO:0000256" key="1">
    <source>
        <dbReference type="SAM" id="MobiDB-lite"/>
    </source>
</evidence>
<sequence length="309" mass="35630">MYNILVFAGLCCVAWGYTVQDSYPLEYNQGYSSYPQSEYLDGPLRPAYRQPIPYHSGYADERYIDAPYYQRSSGYPYHPRGEIVNKQLFRNGQENYNDGVYEKAHGHIGEQADHGRNGYNQNQFRLKDAVGDSEHYSDIEGARRAHENGKQYQGAQFHNQGGQNENKNKQQQGHKKGHTVKGFKHSHHKDETGKTEEYFDEANDEGDNLNFNGQSGIFKENQGSSFKGEHEDGLNNEKVHKTAGYYDNNHFVDKVNTDHGKFGENRFSNNGRVYGRHNGVDQESLLGSQETNKFYKHSPYLDNFYKYKK</sequence>
<evidence type="ECO:0000313" key="4">
    <source>
        <dbReference type="Proteomes" id="UP001154078"/>
    </source>
</evidence>
<feature type="compositionally biased region" description="Low complexity" evidence="1">
    <location>
        <begin position="158"/>
        <end position="171"/>
    </location>
</feature>
<dbReference type="EMBL" id="OV121134">
    <property type="protein sequence ID" value="CAH0553334.1"/>
    <property type="molecule type" value="Genomic_DNA"/>
</dbReference>
<evidence type="ECO:0000313" key="3">
    <source>
        <dbReference type="EMBL" id="CAH0553334.1"/>
    </source>
</evidence>
<feature type="region of interest" description="Disordered" evidence="1">
    <location>
        <begin position="147"/>
        <end position="231"/>
    </location>
</feature>
<dbReference type="Proteomes" id="UP001154078">
    <property type="component" value="Chromosome 3"/>
</dbReference>
<organism evidence="3 4">
    <name type="scientific">Brassicogethes aeneus</name>
    <name type="common">Rape pollen beetle</name>
    <name type="synonym">Meligethes aeneus</name>
    <dbReference type="NCBI Taxonomy" id="1431903"/>
    <lineage>
        <taxon>Eukaryota</taxon>
        <taxon>Metazoa</taxon>
        <taxon>Ecdysozoa</taxon>
        <taxon>Arthropoda</taxon>
        <taxon>Hexapoda</taxon>
        <taxon>Insecta</taxon>
        <taxon>Pterygota</taxon>
        <taxon>Neoptera</taxon>
        <taxon>Endopterygota</taxon>
        <taxon>Coleoptera</taxon>
        <taxon>Polyphaga</taxon>
        <taxon>Cucujiformia</taxon>
        <taxon>Nitidulidae</taxon>
        <taxon>Meligethinae</taxon>
        <taxon>Brassicogethes</taxon>
    </lineage>
</organism>
<keyword evidence="2" id="KW-0732">Signal</keyword>